<feature type="region of interest" description="Disordered" evidence="1">
    <location>
        <begin position="71"/>
        <end position="93"/>
    </location>
</feature>
<reference evidence="2" key="1">
    <citation type="journal article" date="2022" name="Int. J. Mol. Sci.">
        <title>Draft Genome of Tanacetum Coccineum: Genomic Comparison of Closely Related Tanacetum-Family Plants.</title>
        <authorList>
            <person name="Yamashiro T."/>
            <person name="Shiraishi A."/>
            <person name="Nakayama K."/>
            <person name="Satake H."/>
        </authorList>
    </citation>
    <scope>NUCLEOTIDE SEQUENCE</scope>
</reference>
<evidence type="ECO:0000313" key="3">
    <source>
        <dbReference type="Proteomes" id="UP001151760"/>
    </source>
</evidence>
<proteinExistence type="predicted"/>
<name>A0ABQ5DMS8_9ASTR</name>
<sequence>MLSKHVALLNFVNLDKIRGLQLAAPRIHPEFKFGETPNELKPKKNAIKFLLDLTFEARQLIWGLSYALTSPTMAPGETPRKESSPIGSVEEVV</sequence>
<accession>A0ABQ5DMS8</accession>
<dbReference type="EMBL" id="BQNB010015277">
    <property type="protein sequence ID" value="GJT38094.1"/>
    <property type="molecule type" value="Genomic_DNA"/>
</dbReference>
<evidence type="ECO:0000256" key="1">
    <source>
        <dbReference type="SAM" id="MobiDB-lite"/>
    </source>
</evidence>
<protein>
    <submittedName>
        <fullName evidence="2">Uncharacterized protein</fullName>
    </submittedName>
</protein>
<comment type="caution">
    <text evidence="2">The sequence shown here is derived from an EMBL/GenBank/DDBJ whole genome shotgun (WGS) entry which is preliminary data.</text>
</comment>
<dbReference type="Proteomes" id="UP001151760">
    <property type="component" value="Unassembled WGS sequence"/>
</dbReference>
<gene>
    <name evidence="2" type="ORF">Tco_0937959</name>
</gene>
<reference evidence="2" key="2">
    <citation type="submission" date="2022-01" db="EMBL/GenBank/DDBJ databases">
        <authorList>
            <person name="Yamashiro T."/>
            <person name="Shiraishi A."/>
            <person name="Satake H."/>
            <person name="Nakayama K."/>
        </authorList>
    </citation>
    <scope>NUCLEOTIDE SEQUENCE</scope>
</reference>
<organism evidence="2 3">
    <name type="scientific">Tanacetum coccineum</name>
    <dbReference type="NCBI Taxonomy" id="301880"/>
    <lineage>
        <taxon>Eukaryota</taxon>
        <taxon>Viridiplantae</taxon>
        <taxon>Streptophyta</taxon>
        <taxon>Embryophyta</taxon>
        <taxon>Tracheophyta</taxon>
        <taxon>Spermatophyta</taxon>
        <taxon>Magnoliopsida</taxon>
        <taxon>eudicotyledons</taxon>
        <taxon>Gunneridae</taxon>
        <taxon>Pentapetalae</taxon>
        <taxon>asterids</taxon>
        <taxon>campanulids</taxon>
        <taxon>Asterales</taxon>
        <taxon>Asteraceae</taxon>
        <taxon>Asteroideae</taxon>
        <taxon>Anthemideae</taxon>
        <taxon>Anthemidinae</taxon>
        <taxon>Tanacetum</taxon>
    </lineage>
</organism>
<keyword evidence="3" id="KW-1185">Reference proteome</keyword>
<evidence type="ECO:0000313" key="2">
    <source>
        <dbReference type="EMBL" id="GJT38094.1"/>
    </source>
</evidence>